<dbReference type="HOGENOM" id="CLU_2131475_0_0_5"/>
<sequence length="113" mass="12697">MPDGNPWSGLSAEVFLVLAGDYRREAQLRVDAPVDPARRPRRGGKRRASEGWRGVDGALLLGDSHPQFGPSDLQLRFDLAALSRIGVPELGPQFLNLNFECNRHRRHLLKCER</sequence>
<dbReference type="Proteomes" id="UP000008817">
    <property type="component" value="Plasmid pB"/>
</dbReference>
<gene>
    <name evidence="1" type="ordered locus">RHECIAT_PB0000178</name>
</gene>
<proteinExistence type="predicted"/>
<protein>
    <submittedName>
        <fullName evidence="1">Uncharacterized protein</fullName>
    </submittedName>
</protein>
<evidence type="ECO:0000313" key="1">
    <source>
        <dbReference type="EMBL" id="ACE93890.1"/>
    </source>
</evidence>
<accession>B3Q2I4</accession>
<geneLocation type="plasmid" evidence="1 2">
    <name>pB</name>
</geneLocation>
<name>B3Q2I4_RHIE6</name>
<dbReference type="EMBL" id="CP001076">
    <property type="protein sequence ID" value="ACE93890.1"/>
    <property type="molecule type" value="Genomic_DNA"/>
</dbReference>
<organism evidence="1 2">
    <name type="scientific">Rhizobium etli (strain CIAT 652)</name>
    <dbReference type="NCBI Taxonomy" id="491916"/>
    <lineage>
        <taxon>Bacteria</taxon>
        <taxon>Pseudomonadati</taxon>
        <taxon>Pseudomonadota</taxon>
        <taxon>Alphaproteobacteria</taxon>
        <taxon>Hyphomicrobiales</taxon>
        <taxon>Rhizobiaceae</taxon>
        <taxon>Rhizobium/Agrobacterium group</taxon>
        <taxon>Rhizobium</taxon>
    </lineage>
</organism>
<evidence type="ECO:0000313" key="2">
    <source>
        <dbReference type="Proteomes" id="UP000008817"/>
    </source>
</evidence>
<reference evidence="1 2" key="1">
    <citation type="submission" date="2008-04" db="EMBL/GenBank/DDBJ databases">
        <title>Genome diversity and DNA divergence of Rhizobium etli.</title>
        <authorList>
            <person name="Gonzalez V."/>
            <person name="Acosta J.L."/>
            <person name="Santamaria R.I."/>
            <person name="Bustos P."/>
            <person name="Hernandez-Gonzalez I.L."/>
            <person name="Fernandez J.L."/>
            <person name="Diaz R."/>
            <person name="Flores M."/>
            <person name="Mora J."/>
            <person name="Palacios R."/>
            <person name="Davila G."/>
        </authorList>
    </citation>
    <scope>NUCLEOTIDE SEQUENCE [LARGE SCALE GENOMIC DNA]</scope>
    <source>
        <strain evidence="2">CIAT 652</strain>
        <plasmid evidence="2">Plasmid pB</plasmid>
    </source>
</reference>
<dbReference type="KEGG" id="rec:RHECIAT_PB0000178"/>
<dbReference type="AlphaFoldDB" id="B3Q2I4"/>
<keyword evidence="1" id="KW-0614">Plasmid</keyword>